<dbReference type="CDD" id="cd03467">
    <property type="entry name" value="Rieske"/>
    <property type="match status" value="1"/>
</dbReference>
<keyword evidence="3" id="KW-0408">Iron</keyword>
<dbReference type="AlphaFoldDB" id="A0AAV2HI48"/>
<dbReference type="Pfam" id="PF00355">
    <property type="entry name" value="Rieske"/>
    <property type="match status" value="1"/>
</dbReference>
<reference evidence="6 7" key="1">
    <citation type="submission" date="2024-04" db="EMBL/GenBank/DDBJ databases">
        <authorList>
            <consortium name="Genoscope - CEA"/>
            <person name="William W."/>
        </authorList>
    </citation>
    <scope>NUCLEOTIDE SEQUENCE [LARGE SCALE GENOMIC DNA]</scope>
</reference>
<evidence type="ECO:0000256" key="4">
    <source>
        <dbReference type="ARBA" id="ARBA00023014"/>
    </source>
</evidence>
<protein>
    <recommendedName>
        <fullName evidence="5">Rieske domain-containing protein</fullName>
    </recommendedName>
</protein>
<dbReference type="GO" id="GO:0051537">
    <property type="term" value="F:2 iron, 2 sulfur cluster binding"/>
    <property type="evidence" value="ECO:0007669"/>
    <property type="project" value="UniProtKB-KW"/>
</dbReference>
<keyword evidence="1" id="KW-0001">2Fe-2S</keyword>
<keyword evidence="7" id="KW-1185">Reference proteome</keyword>
<name>A0AAV2HI48_LYMST</name>
<proteinExistence type="predicted"/>
<dbReference type="GO" id="GO:0046872">
    <property type="term" value="F:metal ion binding"/>
    <property type="evidence" value="ECO:0007669"/>
    <property type="project" value="UniProtKB-KW"/>
</dbReference>
<dbReference type="PROSITE" id="PS51296">
    <property type="entry name" value="RIESKE"/>
    <property type="match status" value="1"/>
</dbReference>
<dbReference type="SUPFAM" id="SSF50022">
    <property type="entry name" value="ISP domain"/>
    <property type="match status" value="1"/>
</dbReference>
<evidence type="ECO:0000256" key="3">
    <source>
        <dbReference type="ARBA" id="ARBA00023004"/>
    </source>
</evidence>
<evidence type="ECO:0000256" key="1">
    <source>
        <dbReference type="ARBA" id="ARBA00022714"/>
    </source>
</evidence>
<dbReference type="Proteomes" id="UP001497497">
    <property type="component" value="Unassembled WGS sequence"/>
</dbReference>
<gene>
    <name evidence="6" type="ORF">GSLYS_00007517001</name>
</gene>
<evidence type="ECO:0000313" key="7">
    <source>
        <dbReference type="Proteomes" id="UP001497497"/>
    </source>
</evidence>
<dbReference type="InterPro" id="IPR036922">
    <property type="entry name" value="Rieske_2Fe-2S_sf"/>
</dbReference>
<dbReference type="PANTHER" id="PTHR21496">
    <property type="entry name" value="FERREDOXIN-RELATED"/>
    <property type="match status" value="1"/>
</dbReference>
<evidence type="ECO:0000256" key="2">
    <source>
        <dbReference type="ARBA" id="ARBA00022723"/>
    </source>
</evidence>
<organism evidence="6 7">
    <name type="scientific">Lymnaea stagnalis</name>
    <name type="common">Great pond snail</name>
    <name type="synonym">Helix stagnalis</name>
    <dbReference type="NCBI Taxonomy" id="6523"/>
    <lineage>
        <taxon>Eukaryota</taxon>
        <taxon>Metazoa</taxon>
        <taxon>Spiralia</taxon>
        <taxon>Lophotrochozoa</taxon>
        <taxon>Mollusca</taxon>
        <taxon>Gastropoda</taxon>
        <taxon>Heterobranchia</taxon>
        <taxon>Euthyneura</taxon>
        <taxon>Panpulmonata</taxon>
        <taxon>Hygrophila</taxon>
        <taxon>Lymnaeoidea</taxon>
        <taxon>Lymnaeidae</taxon>
        <taxon>Lymnaea</taxon>
    </lineage>
</organism>
<evidence type="ECO:0000313" key="6">
    <source>
        <dbReference type="EMBL" id="CAL1533557.1"/>
    </source>
</evidence>
<dbReference type="PANTHER" id="PTHR21496:SF19">
    <property type="entry name" value="SI:CH211-212D10.2"/>
    <property type="match status" value="1"/>
</dbReference>
<sequence length="126" mass="14348">MVMADLDNLKTKEELSWHLVGQIEVLKTKPCRKIYMENGPNLALFYVEPGKFFLTNAACPHAKGPLEQGSIEDLGETYKITCPLHYYSFDLTTGRSASGLHLKTYQTEIREQELYALIPRPVSLDR</sequence>
<dbReference type="InterPro" id="IPR017941">
    <property type="entry name" value="Rieske_2Fe-2S"/>
</dbReference>
<dbReference type="Gene3D" id="2.102.10.10">
    <property type="entry name" value="Rieske [2Fe-2S] iron-sulphur domain"/>
    <property type="match status" value="1"/>
</dbReference>
<feature type="domain" description="Rieske" evidence="5">
    <location>
        <begin position="17"/>
        <end position="116"/>
    </location>
</feature>
<comment type="caution">
    <text evidence="6">The sequence shown here is derived from an EMBL/GenBank/DDBJ whole genome shotgun (WGS) entry which is preliminary data.</text>
</comment>
<keyword evidence="4" id="KW-0411">Iron-sulfur</keyword>
<accession>A0AAV2HI48</accession>
<keyword evidence="2" id="KW-0479">Metal-binding</keyword>
<evidence type="ECO:0000259" key="5">
    <source>
        <dbReference type="PROSITE" id="PS51296"/>
    </source>
</evidence>
<dbReference type="EMBL" id="CAXITT010000146">
    <property type="protein sequence ID" value="CAL1533557.1"/>
    <property type="molecule type" value="Genomic_DNA"/>
</dbReference>